<evidence type="ECO:0008006" key="8">
    <source>
        <dbReference type="Google" id="ProtNLM"/>
    </source>
</evidence>
<dbReference type="EMBL" id="BMYU01000002">
    <property type="protein sequence ID" value="GGX34008.1"/>
    <property type="molecule type" value="Genomic_DNA"/>
</dbReference>
<dbReference type="InterPro" id="IPR058240">
    <property type="entry name" value="rSAM_sf"/>
</dbReference>
<name>A0ABQ2XTW6_9BURK</name>
<gene>
    <name evidence="6" type="ORF">GCM10010946_08910</name>
</gene>
<dbReference type="PANTHER" id="PTHR43273">
    <property type="entry name" value="ANAEROBIC SULFATASE-MATURATING ENZYME HOMOLOG ASLB-RELATED"/>
    <property type="match status" value="1"/>
</dbReference>
<dbReference type="InterPro" id="IPR007197">
    <property type="entry name" value="rSAM"/>
</dbReference>
<comment type="cofactor">
    <cofactor evidence="1">
        <name>[4Fe-4S] cluster</name>
        <dbReference type="ChEBI" id="CHEBI:49883"/>
    </cofactor>
</comment>
<keyword evidence="4" id="KW-0408">Iron</keyword>
<dbReference type="InterPro" id="IPR023867">
    <property type="entry name" value="Sulphatase_maturase_rSAM"/>
</dbReference>
<sequence>MTETKAVSWLPRRPAEIHQPAQTYQRHIHLLYSPTLACNLSCRYCYLGEQTSTAQIKQDAGRAVDTLAYALNKLEQAQVLAFNVSLHGGEVTVMPPPVLAQMFSLISNYYLQHFDALNALGHKKNAPHIKTNLFKFASHYDLFCQHKVSVSASIDLPLSLHAKYRTTRHGKDWSERTIENLRLLAAYPHAKKISATISQEHLQDIPAFINDIWYIHRELGFDMNQFNLMFAFASELNQQDQGSLVLEPASSAAQLALYEALHAEFTGTELEDGLKRHWFDEFKPSYCTNSYNCGERFYLLQSDGSVYSCVRGQGIAEFCYGNIYTDSVETILANGARQIAAIHQQFGMDQDCASCGSLPLCNTGCPVVKYQSKQAKSYTCDLQKQIYAANPLSYPLAEPEKQQTYLHSYLRGMHPALALTTEPPQPPDKVQLPNDLYQDKNTLHALIAQDPVLQQLYSANNFYLELNEELLPLSSQLLKARRELYIIAEGDRCVIHLPRALFAVACDEPVRNTLYLQLLRDTPVEYGDEQRTKQAHLFSWQLYADCLLPSDKMGPEFVMADLAPLLAMHRHLFMPRVLNNLFVTTQYLRDYHYQKQKNNAFYHIQAINLPFQNAEFYYL</sequence>
<evidence type="ECO:0000256" key="4">
    <source>
        <dbReference type="ARBA" id="ARBA00023004"/>
    </source>
</evidence>
<dbReference type="SFLD" id="SFLDS00029">
    <property type="entry name" value="Radical_SAM"/>
    <property type="match status" value="1"/>
</dbReference>
<keyword evidence="5" id="KW-0411">Iron-sulfur</keyword>
<evidence type="ECO:0000313" key="6">
    <source>
        <dbReference type="EMBL" id="GGX34008.1"/>
    </source>
</evidence>
<dbReference type="PANTHER" id="PTHR43273:SF8">
    <property type="entry name" value="RADICAL SAM DOMAIN PROTEIN"/>
    <property type="match status" value="1"/>
</dbReference>
<evidence type="ECO:0000256" key="1">
    <source>
        <dbReference type="ARBA" id="ARBA00001966"/>
    </source>
</evidence>
<dbReference type="NCBIfam" id="TIGR04085">
    <property type="entry name" value="rSAM_more_4Fe4S"/>
    <property type="match status" value="1"/>
</dbReference>
<dbReference type="Gene3D" id="3.20.20.70">
    <property type="entry name" value="Aldolase class I"/>
    <property type="match status" value="1"/>
</dbReference>
<comment type="caution">
    <text evidence="6">The sequence shown here is derived from an EMBL/GenBank/DDBJ whole genome shotgun (WGS) entry which is preliminary data.</text>
</comment>
<evidence type="ECO:0000256" key="3">
    <source>
        <dbReference type="ARBA" id="ARBA00022723"/>
    </source>
</evidence>
<accession>A0ABQ2XTW6</accession>
<dbReference type="InterPro" id="IPR013785">
    <property type="entry name" value="Aldolase_TIM"/>
</dbReference>
<dbReference type="SFLD" id="SFLDG01067">
    <property type="entry name" value="SPASM/twitch_domain_containing"/>
    <property type="match status" value="1"/>
</dbReference>
<dbReference type="Proteomes" id="UP000653343">
    <property type="component" value="Unassembled WGS sequence"/>
</dbReference>
<evidence type="ECO:0000256" key="5">
    <source>
        <dbReference type="ARBA" id="ARBA00023014"/>
    </source>
</evidence>
<dbReference type="RefSeq" id="WP_229793038.1">
    <property type="nucleotide sequence ID" value="NZ_BMYU01000002.1"/>
</dbReference>
<evidence type="ECO:0000256" key="2">
    <source>
        <dbReference type="ARBA" id="ARBA00022691"/>
    </source>
</evidence>
<keyword evidence="7" id="KW-1185">Reference proteome</keyword>
<evidence type="ECO:0000313" key="7">
    <source>
        <dbReference type="Proteomes" id="UP000653343"/>
    </source>
</evidence>
<keyword evidence="3" id="KW-0479">Metal-binding</keyword>
<protein>
    <recommendedName>
        <fullName evidence="8">Radical SAM protein</fullName>
    </recommendedName>
</protein>
<dbReference type="InterPro" id="IPR023885">
    <property type="entry name" value="4Fe4S-binding_SPASM_dom"/>
</dbReference>
<keyword evidence="2" id="KW-0949">S-adenosyl-L-methionine</keyword>
<organism evidence="6 7">
    <name type="scientific">Undibacterium squillarum</name>
    <dbReference type="NCBI Taxonomy" id="1131567"/>
    <lineage>
        <taxon>Bacteria</taxon>
        <taxon>Pseudomonadati</taxon>
        <taxon>Pseudomonadota</taxon>
        <taxon>Betaproteobacteria</taxon>
        <taxon>Burkholderiales</taxon>
        <taxon>Oxalobacteraceae</taxon>
        <taxon>Undibacterium</taxon>
    </lineage>
</organism>
<dbReference type="SUPFAM" id="SSF102114">
    <property type="entry name" value="Radical SAM enzymes"/>
    <property type="match status" value="1"/>
</dbReference>
<reference evidence="7" key="1">
    <citation type="journal article" date="2019" name="Int. J. Syst. Evol. Microbiol.">
        <title>The Global Catalogue of Microorganisms (GCM) 10K type strain sequencing project: providing services to taxonomists for standard genome sequencing and annotation.</title>
        <authorList>
            <consortium name="The Broad Institute Genomics Platform"/>
            <consortium name="The Broad Institute Genome Sequencing Center for Infectious Disease"/>
            <person name="Wu L."/>
            <person name="Ma J."/>
        </authorList>
    </citation>
    <scope>NUCLEOTIDE SEQUENCE [LARGE SCALE GENOMIC DNA]</scope>
    <source>
        <strain evidence="7">KCTC 23917</strain>
    </source>
</reference>
<proteinExistence type="predicted"/>